<dbReference type="AlphaFoldDB" id="A0AA42CIK5"/>
<keyword evidence="5" id="KW-1185">Reference proteome</keyword>
<organism evidence="4 5">
    <name type="scientific">Limobrevibacterium gyesilva</name>
    <dbReference type="NCBI Taxonomy" id="2991712"/>
    <lineage>
        <taxon>Bacteria</taxon>
        <taxon>Pseudomonadati</taxon>
        <taxon>Pseudomonadota</taxon>
        <taxon>Alphaproteobacteria</taxon>
        <taxon>Acetobacterales</taxon>
        <taxon>Acetobacteraceae</taxon>
        <taxon>Limobrevibacterium</taxon>
    </lineage>
</organism>
<name>A0AA42CIK5_9PROT</name>
<dbReference type="RefSeq" id="WP_264714751.1">
    <property type="nucleotide sequence ID" value="NZ_JAPDNT010000014.1"/>
</dbReference>
<sequence>MTGTVATAGTLRILYFAWLRERVGTSEETVALPATVTTVGELMAWLQTRGPGHAAAFAAGGTVRCAVNQDFAHADAAVRPGDEVAFFPPVTGG</sequence>
<dbReference type="Gene3D" id="3.10.20.30">
    <property type="match status" value="1"/>
</dbReference>
<dbReference type="GO" id="GO:0006777">
    <property type="term" value="P:Mo-molybdopterin cofactor biosynthetic process"/>
    <property type="evidence" value="ECO:0007669"/>
    <property type="project" value="InterPro"/>
</dbReference>
<proteinExistence type="inferred from homology"/>
<reference evidence="4" key="2">
    <citation type="submission" date="2022-10" db="EMBL/GenBank/DDBJ databases">
        <authorList>
            <person name="Trinh H.N."/>
        </authorList>
    </citation>
    <scope>NUCLEOTIDE SEQUENCE</scope>
    <source>
        <strain evidence="4">RN2-1</strain>
    </source>
</reference>
<dbReference type="NCBIfam" id="TIGR01682">
    <property type="entry name" value="moaD"/>
    <property type="match status" value="1"/>
</dbReference>
<gene>
    <name evidence="4" type="primary">moaD</name>
    <name evidence="4" type="ORF">OL599_15645</name>
</gene>
<accession>A0AA42CIK5</accession>
<evidence type="ECO:0000313" key="5">
    <source>
        <dbReference type="Proteomes" id="UP001165679"/>
    </source>
</evidence>
<reference evidence="4" key="1">
    <citation type="submission" date="2022-09" db="EMBL/GenBank/DDBJ databases">
        <title>Rhodovastum sp. nov. RN2-1 isolated from soil in Seongnam, South Korea.</title>
        <authorList>
            <person name="Le N.T."/>
        </authorList>
    </citation>
    <scope>NUCLEOTIDE SEQUENCE</scope>
    <source>
        <strain evidence="4">RN2-1</strain>
    </source>
</reference>
<dbReference type="PANTHER" id="PTHR33359:SF1">
    <property type="entry name" value="MOLYBDOPTERIN SYNTHASE SULFUR CARRIER SUBUNIT"/>
    <property type="match status" value="1"/>
</dbReference>
<dbReference type="EMBL" id="JAPDNT010000014">
    <property type="protein sequence ID" value="MCW3476012.1"/>
    <property type="molecule type" value="Genomic_DNA"/>
</dbReference>
<dbReference type="GO" id="GO:0000166">
    <property type="term" value="F:nucleotide binding"/>
    <property type="evidence" value="ECO:0007669"/>
    <property type="project" value="UniProtKB-KW"/>
</dbReference>
<evidence type="ECO:0000256" key="3">
    <source>
        <dbReference type="ARBA" id="ARBA00024247"/>
    </source>
</evidence>
<dbReference type="InterPro" id="IPR012675">
    <property type="entry name" value="Beta-grasp_dom_sf"/>
</dbReference>
<dbReference type="Proteomes" id="UP001165679">
    <property type="component" value="Unassembled WGS sequence"/>
</dbReference>
<comment type="caution">
    <text evidence="4">The sequence shown here is derived from an EMBL/GenBank/DDBJ whole genome shotgun (WGS) entry which is preliminary data.</text>
</comment>
<dbReference type="CDD" id="cd00754">
    <property type="entry name" value="Ubl_MoaD"/>
    <property type="match status" value="1"/>
</dbReference>
<dbReference type="GO" id="GO:1990133">
    <property type="term" value="C:molybdopterin adenylyltransferase complex"/>
    <property type="evidence" value="ECO:0007669"/>
    <property type="project" value="TreeGrafter"/>
</dbReference>
<dbReference type="PANTHER" id="PTHR33359">
    <property type="entry name" value="MOLYBDOPTERIN SYNTHASE SULFUR CARRIER SUBUNIT"/>
    <property type="match status" value="1"/>
</dbReference>
<dbReference type="SUPFAM" id="SSF54285">
    <property type="entry name" value="MoaD/ThiS"/>
    <property type="match status" value="1"/>
</dbReference>
<dbReference type="InterPro" id="IPR003749">
    <property type="entry name" value="ThiS/MoaD-like"/>
</dbReference>
<comment type="similarity">
    <text evidence="2">Belongs to the MoaD family.</text>
</comment>
<keyword evidence="1" id="KW-0547">Nucleotide-binding</keyword>
<dbReference type="InterPro" id="IPR044672">
    <property type="entry name" value="MOCS2A"/>
</dbReference>
<dbReference type="Pfam" id="PF02597">
    <property type="entry name" value="ThiS"/>
    <property type="match status" value="1"/>
</dbReference>
<dbReference type="InterPro" id="IPR016155">
    <property type="entry name" value="Mopterin_synth/thiamin_S_b"/>
</dbReference>
<evidence type="ECO:0000256" key="2">
    <source>
        <dbReference type="ARBA" id="ARBA00024200"/>
    </source>
</evidence>
<protein>
    <recommendedName>
        <fullName evidence="3">Molybdopterin synthase sulfur carrier subunit</fullName>
    </recommendedName>
</protein>
<evidence type="ECO:0000256" key="1">
    <source>
        <dbReference type="ARBA" id="ARBA00022741"/>
    </source>
</evidence>
<evidence type="ECO:0000313" key="4">
    <source>
        <dbReference type="EMBL" id="MCW3476012.1"/>
    </source>
</evidence>